<evidence type="ECO:0000313" key="2">
    <source>
        <dbReference type="EMBL" id="AAW27289.1"/>
    </source>
</evidence>
<feature type="non-terminal residue" evidence="2">
    <location>
        <position position="1"/>
    </location>
</feature>
<proteinExistence type="evidence at transcript level"/>
<accession>Q5DA67</accession>
<dbReference type="AlphaFoldDB" id="Q5DA67"/>
<organism evidence="2">
    <name type="scientific">Schistosoma japonicum</name>
    <name type="common">Blood fluke</name>
    <dbReference type="NCBI Taxonomy" id="6182"/>
    <lineage>
        <taxon>Eukaryota</taxon>
        <taxon>Metazoa</taxon>
        <taxon>Spiralia</taxon>
        <taxon>Lophotrochozoa</taxon>
        <taxon>Platyhelminthes</taxon>
        <taxon>Trematoda</taxon>
        <taxon>Digenea</taxon>
        <taxon>Strigeidida</taxon>
        <taxon>Schistosomatoidea</taxon>
        <taxon>Schistosomatidae</taxon>
        <taxon>Schistosoma</taxon>
    </lineage>
</organism>
<dbReference type="EMBL" id="AY815557">
    <property type="protein sequence ID" value="AAW27289.1"/>
    <property type="molecule type" value="mRNA"/>
</dbReference>
<feature type="signal peptide" evidence="1">
    <location>
        <begin position="1"/>
        <end position="20"/>
    </location>
</feature>
<evidence type="ECO:0000256" key="1">
    <source>
        <dbReference type="SAM" id="SignalP"/>
    </source>
</evidence>
<sequence length="285" mass="31247">MADIIFQLFVSLMTLCITYGQMELTDQNGMSGIDFTNLMQNDGQGVLVDPNGGATISDPAQSTASLQSTSALTGENVDASNVAQGTNIQPASSVVGIFPSYRPQYGVPGYLPTMPPGRGILPGIGYSTDNVVVTQLPGTVPPVVQSGNTILPGGVITVPSVVKPGAPGSSLLPIPSSTIPQQTIQSVLSYLLIQHPELISRYLLPKLFQKPYYGNHLPRWLRETSIPYKYNDEGANQPYKEYGDIYQADDYYDPVDVDLHYWPRRRRPIGILKRKRRYGLPRRFS</sequence>
<keyword evidence="1" id="KW-0732">Signal</keyword>
<name>Q5DA67_SCHJA</name>
<reference evidence="2" key="1">
    <citation type="submission" date="2004-11" db="EMBL/GenBank/DDBJ databases">
        <title>The full-length cDNA sequences of Schistosoma japonicum genes.</title>
        <authorList>
            <person name="Han Z."/>
        </authorList>
    </citation>
    <scope>NUCLEOTIDE SEQUENCE</scope>
</reference>
<protein>
    <submittedName>
        <fullName evidence="2">SJCHGC05677 protein</fullName>
    </submittedName>
</protein>
<reference evidence="2" key="2">
    <citation type="journal article" date="2006" name="PLoS Pathog.">
        <title>New perspectives on host-parasite interplay by comparative transcriptomic and proteomic analyses of Schistosoma japonicum.</title>
        <authorList>
            <person name="Liu F."/>
            <person name="Lu J."/>
            <person name="Hu W."/>
            <person name="Wang S.Y."/>
            <person name="Cui S.J."/>
            <person name="Chi M."/>
            <person name="Yan Q."/>
            <person name="Wang X.R."/>
            <person name="Song H.D."/>
            <person name="Xu X.N."/>
            <person name="Wang J.J."/>
            <person name="Zhang X.L."/>
            <person name="Zhang X."/>
            <person name="Wang Z.Q."/>
            <person name="Xue C.L."/>
            <person name="Brindley P.J."/>
            <person name="McManus D.P."/>
            <person name="Yang P.Y."/>
            <person name="Feng Z."/>
            <person name="Chen Z."/>
            <person name="Han Z.G."/>
        </authorList>
    </citation>
    <scope>NUCLEOTIDE SEQUENCE</scope>
</reference>
<feature type="chain" id="PRO_5004254893" evidence="1">
    <location>
        <begin position="21"/>
        <end position="285"/>
    </location>
</feature>